<dbReference type="InterPro" id="IPR037053">
    <property type="entry name" value="Phage_tail_collar_dom_sf"/>
</dbReference>
<accession>A0AAX2M5A6</accession>
<name>A0AAX2M5A6_CHRVL</name>
<gene>
    <name evidence="2" type="ORF">NCTC8684_00396</name>
</gene>
<feature type="domain" description="Phage tail collar" evidence="1">
    <location>
        <begin position="237"/>
        <end position="294"/>
    </location>
</feature>
<dbReference type="AlphaFoldDB" id="A0AAX2M5A6"/>
<dbReference type="EMBL" id="UIGR01000001">
    <property type="protein sequence ID" value="SUX31358.1"/>
    <property type="molecule type" value="Genomic_DNA"/>
</dbReference>
<protein>
    <submittedName>
        <fullName evidence="2">Phage Tail Collar Domain</fullName>
    </submittedName>
</protein>
<dbReference type="Proteomes" id="UP000254029">
    <property type="component" value="Unassembled WGS sequence"/>
</dbReference>
<dbReference type="SUPFAM" id="SSF88874">
    <property type="entry name" value="Receptor-binding domain of short tail fibre protein gp12"/>
    <property type="match status" value="1"/>
</dbReference>
<dbReference type="RefSeq" id="WP_181902502.1">
    <property type="nucleotide sequence ID" value="NZ_UFVO01000004.1"/>
</dbReference>
<comment type="caution">
    <text evidence="2">The sequence shown here is derived from an EMBL/GenBank/DDBJ whole genome shotgun (WGS) entry which is preliminary data.</text>
</comment>
<evidence type="ECO:0000313" key="2">
    <source>
        <dbReference type="EMBL" id="SUX31358.1"/>
    </source>
</evidence>
<evidence type="ECO:0000313" key="3">
    <source>
        <dbReference type="Proteomes" id="UP000254029"/>
    </source>
</evidence>
<dbReference type="Pfam" id="PF07484">
    <property type="entry name" value="Collar"/>
    <property type="match status" value="1"/>
</dbReference>
<proteinExistence type="predicted"/>
<dbReference type="InterPro" id="IPR011083">
    <property type="entry name" value="Phage_tail_collar_dom"/>
</dbReference>
<organism evidence="2 3">
    <name type="scientific">Chromobacterium violaceum</name>
    <dbReference type="NCBI Taxonomy" id="536"/>
    <lineage>
        <taxon>Bacteria</taxon>
        <taxon>Pseudomonadati</taxon>
        <taxon>Pseudomonadota</taxon>
        <taxon>Betaproteobacteria</taxon>
        <taxon>Neisseriales</taxon>
        <taxon>Chromobacteriaceae</taxon>
        <taxon>Chromobacterium</taxon>
    </lineage>
</organism>
<reference evidence="2 3" key="1">
    <citation type="submission" date="2018-06" db="EMBL/GenBank/DDBJ databases">
        <authorList>
            <consortium name="Pathogen Informatics"/>
            <person name="Doyle S."/>
        </authorList>
    </citation>
    <scope>NUCLEOTIDE SEQUENCE [LARGE SCALE GENOMIC DNA]</scope>
    <source>
        <strain evidence="2 3">NCTC8684</strain>
    </source>
</reference>
<sequence length="410" mass="42817">MKDVMQPINTADKLFQDGNPNTGALGTIVTATWLNAVQGSVQSIQAELVSVLASLGISPDPNKNTQVLDAVRRIAWGGTTRPTTLAGYGITDAASKNGDSGQRFAVAPATQNSDAVQLGQMLDGLALKLPIDAQGRAITTAFRAKKGYPASDNATSGFAFETDGDTGVFAAGGDGTNSGVTEIALVIDSKPVFLAKPIGLWNQSYGWLHLYFAQKSTTLAGYGITDAAPASAGVPTGMICWYANPSAPAGWLICDGKAISRTIYAALFAVIGTTYGVGDGTTTFNLPDLRDQFIRGHNAGNGRAFGSRQPGSIVPYQGYIDQKNGSTGSWQSSANDRLSWVSSLYDDGLESNHADGAVIDPSKYNVTPPVGWQVQLQSSSSQMVGTAASTSNLLKGARPQNVTLLPCIKI</sequence>
<evidence type="ECO:0000259" key="1">
    <source>
        <dbReference type="Pfam" id="PF07484"/>
    </source>
</evidence>
<dbReference type="Gene3D" id="3.90.1340.10">
    <property type="entry name" value="Phage tail collar domain"/>
    <property type="match status" value="1"/>
</dbReference>